<evidence type="ECO:0000313" key="1">
    <source>
        <dbReference type="EMBL" id="OYR14013.1"/>
    </source>
</evidence>
<dbReference type="EMBL" id="NNRK01000026">
    <property type="protein sequence ID" value="OYR14013.1"/>
    <property type="molecule type" value="Genomic_DNA"/>
</dbReference>
<dbReference type="Proteomes" id="UP000216345">
    <property type="component" value="Unassembled WGS sequence"/>
</dbReference>
<dbReference type="AlphaFoldDB" id="A0A256FGR4"/>
<evidence type="ECO:0000313" key="2">
    <source>
        <dbReference type="Proteomes" id="UP000216345"/>
    </source>
</evidence>
<gene>
    <name evidence="1" type="ORF">CEV32_0005</name>
</gene>
<reference evidence="1 2" key="1">
    <citation type="submission" date="2017-07" db="EMBL/GenBank/DDBJ databases">
        <title>Phylogenetic study on the rhizospheric bacterium Ochrobactrum sp. A44.</title>
        <authorList>
            <person name="Krzyzanowska D.M."/>
            <person name="Ossowicki A."/>
            <person name="Rajewska M."/>
            <person name="Maciag T."/>
            <person name="Kaczynski Z."/>
            <person name="Czerwicka M."/>
            <person name="Jafra S."/>
        </authorList>
    </citation>
    <scope>NUCLEOTIDE SEQUENCE [LARGE SCALE GENOMIC DNA]</scope>
    <source>
        <strain evidence="1 2">PR17</strain>
    </source>
</reference>
<keyword evidence="2" id="KW-1185">Reference proteome</keyword>
<comment type="caution">
    <text evidence="1">The sequence shown here is derived from an EMBL/GenBank/DDBJ whole genome shotgun (WGS) entry which is preliminary data.</text>
</comment>
<protein>
    <submittedName>
        <fullName evidence="1">Uncharacterized protein</fullName>
    </submittedName>
</protein>
<organism evidence="1 2">
    <name type="scientific">Brucella rhizosphaerae</name>
    <dbReference type="NCBI Taxonomy" id="571254"/>
    <lineage>
        <taxon>Bacteria</taxon>
        <taxon>Pseudomonadati</taxon>
        <taxon>Pseudomonadota</taxon>
        <taxon>Alphaproteobacteria</taxon>
        <taxon>Hyphomicrobiales</taxon>
        <taxon>Brucellaceae</taxon>
        <taxon>Brucella/Ochrobactrum group</taxon>
        <taxon>Brucella</taxon>
    </lineage>
</organism>
<proteinExistence type="predicted"/>
<sequence length="45" mass="5391">MRVKYCSNLAFLSLIDRAIVLYKTMMLMHEALVNKWLCFSFRSFV</sequence>
<name>A0A256FGR4_9HYPH</name>
<accession>A0A256FGR4</accession>